<dbReference type="Proteomes" id="UP000033682">
    <property type="component" value="Unassembled WGS sequence"/>
</dbReference>
<dbReference type="InterPro" id="IPR003680">
    <property type="entry name" value="Flavodoxin_fold"/>
</dbReference>
<name>A0A0F4LPL4_9LACO</name>
<sequence>MNTTVLIGHPYPKSYNYAILERVKEKTNATVINLIEDNFNPAMLSNDLAGFSRGNFADPLVGKYQNILSQTDKLIIITPIWWYGLPAIYKGFLDKVMLKGFSYREESGRLVGTLNNIKETILITTAESPKWYIKYFASNPIRTLRKRVFKDMGLKNVKWVHLGNITKTSDKNRNKFLDYVERIS</sequence>
<dbReference type="Pfam" id="PF02525">
    <property type="entry name" value="Flavodoxin_2"/>
    <property type="match status" value="1"/>
</dbReference>
<protein>
    <recommendedName>
        <fullName evidence="3">Flavodoxin-like fold domain-containing protein</fullName>
    </recommendedName>
</protein>
<dbReference type="PANTHER" id="PTHR10204:SF34">
    <property type="entry name" value="NAD(P)H DEHYDROGENASE [QUINONE] 1 ISOFORM 1"/>
    <property type="match status" value="1"/>
</dbReference>
<dbReference type="InterPro" id="IPR051545">
    <property type="entry name" value="NAD(P)H_dehydrogenase_qn"/>
</dbReference>
<dbReference type="GO" id="GO:0005829">
    <property type="term" value="C:cytosol"/>
    <property type="evidence" value="ECO:0007669"/>
    <property type="project" value="TreeGrafter"/>
</dbReference>
<comment type="similarity">
    <text evidence="1">Belongs to the NAD(P)H dehydrogenase (quinone) family.</text>
</comment>
<organism evidence="4 5">
    <name type="scientific">Lactobacillus apis</name>
    <dbReference type="NCBI Taxonomy" id="303541"/>
    <lineage>
        <taxon>Bacteria</taxon>
        <taxon>Bacillati</taxon>
        <taxon>Bacillota</taxon>
        <taxon>Bacilli</taxon>
        <taxon>Lactobacillales</taxon>
        <taxon>Lactobacillaceae</taxon>
        <taxon>Lactobacillus</taxon>
    </lineage>
</organism>
<dbReference type="STRING" id="303541.JF72_11680"/>
<dbReference type="SUPFAM" id="SSF52218">
    <property type="entry name" value="Flavoproteins"/>
    <property type="match status" value="1"/>
</dbReference>
<dbReference type="RefSeq" id="WP_046307661.1">
    <property type="nucleotide sequence ID" value="NZ_KQ034000.1"/>
</dbReference>
<evidence type="ECO:0000256" key="2">
    <source>
        <dbReference type="ARBA" id="ARBA00023002"/>
    </source>
</evidence>
<reference evidence="4 5" key="1">
    <citation type="submission" date="2015-01" db="EMBL/GenBank/DDBJ databases">
        <title>Comparative genomics of the lactic acid bacteria isolated from the honey bee gut.</title>
        <authorList>
            <person name="Ellegaard K.M."/>
            <person name="Tamarit D."/>
            <person name="Javelind E."/>
            <person name="Olofsson T."/>
            <person name="Andersson S.G."/>
            <person name="Vasquez A."/>
        </authorList>
    </citation>
    <scope>NUCLEOTIDE SEQUENCE [LARGE SCALE GENOMIC DNA]</scope>
    <source>
        <strain evidence="4 5">Hma11</strain>
    </source>
</reference>
<dbReference type="Gene3D" id="3.40.50.360">
    <property type="match status" value="1"/>
</dbReference>
<dbReference type="InterPro" id="IPR029039">
    <property type="entry name" value="Flavoprotein-like_sf"/>
</dbReference>
<dbReference type="GO" id="GO:0003955">
    <property type="term" value="F:NAD(P)H dehydrogenase (quinone) activity"/>
    <property type="evidence" value="ECO:0007669"/>
    <property type="project" value="TreeGrafter"/>
</dbReference>
<dbReference type="PATRIC" id="fig|303541.3.peg.1333"/>
<accession>A0A0F4LPL4</accession>
<dbReference type="EMBL" id="JXLG01000009">
    <property type="protein sequence ID" value="KJY60224.1"/>
    <property type="molecule type" value="Genomic_DNA"/>
</dbReference>
<proteinExistence type="inferred from homology"/>
<evidence type="ECO:0000256" key="1">
    <source>
        <dbReference type="ARBA" id="ARBA00006252"/>
    </source>
</evidence>
<gene>
    <name evidence="4" type="ORF">JF72_11680</name>
</gene>
<feature type="domain" description="Flavodoxin-like fold" evidence="3">
    <location>
        <begin position="1"/>
        <end position="173"/>
    </location>
</feature>
<comment type="caution">
    <text evidence="4">The sequence shown here is derived from an EMBL/GenBank/DDBJ whole genome shotgun (WGS) entry which is preliminary data.</text>
</comment>
<keyword evidence="5" id="KW-1185">Reference proteome</keyword>
<evidence type="ECO:0000259" key="3">
    <source>
        <dbReference type="Pfam" id="PF02525"/>
    </source>
</evidence>
<evidence type="ECO:0000313" key="5">
    <source>
        <dbReference type="Proteomes" id="UP000033682"/>
    </source>
</evidence>
<keyword evidence="2" id="KW-0560">Oxidoreductase</keyword>
<dbReference type="PANTHER" id="PTHR10204">
    <property type="entry name" value="NAD P H OXIDOREDUCTASE-RELATED"/>
    <property type="match status" value="1"/>
</dbReference>
<evidence type="ECO:0000313" key="4">
    <source>
        <dbReference type="EMBL" id="KJY60224.1"/>
    </source>
</evidence>
<dbReference type="AlphaFoldDB" id="A0A0F4LPL4"/>
<dbReference type="HOGENOM" id="CLU_058643_1_0_9"/>